<name>A0A2P8D549_9ACTN</name>
<dbReference type="EMBL" id="PYGA01000018">
    <property type="protein sequence ID" value="PSK92343.1"/>
    <property type="molecule type" value="Genomic_DNA"/>
</dbReference>
<evidence type="ECO:0000259" key="2">
    <source>
        <dbReference type="SMART" id="SM00421"/>
    </source>
</evidence>
<evidence type="ECO:0000313" key="3">
    <source>
        <dbReference type="EMBL" id="PSK92343.1"/>
    </source>
</evidence>
<dbReference type="Proteomes" id="UP000240542">
    <property type="component" value="Unassembled WGS sequence"/>
</dbReference>
<dbReference type="InterPro" id="IPR016032">
    <property type="entry name" value="Sig_transdc_resp-reg_C-effctor"/>
</dbReference>
<feature type="compositionally biased region" description="Basic and acidic residues" evidence="1">
    <location>
        <begin position="206"/>
        <end position="226"/>
    </location>
</feature>
<protein>
    <submittedName>
        <fullName evidence="3">Homeodomain-like domain-containing protein</fullName>
    </submittedName>
</protein>
<evidence type="ECO:0000256" key="1">
    <source>
        <dbReference type="SAM" id="MobiDB-lite"/>
    </source>
</evidence>
<keyword evidence="3" id="KW-0371">Homeobox</keyword>
<feature type="region of interest" description="Disordered" evidence="1">
    <location>
        <begin position="202"/>
        <end position="226"/>
    </location>
</feature>
<organism evidence="3 4">
    <name type="scientific">Murinocardiopsis flavida</name>
    <dbReference type="NCBI Taxonomy" id="645275"/>
    <lineage>
        <taxon>Bacteria</taxon>
        <taxon>Bacillati</taxon>
        <taxon>Actinomycetota</taxon>
        <taxon>Actinomycetes</taxon>
        <taxon>Streptosporangiales</taxon>
        <taxon>Nocardiopsidaceae</taxon>
        <taxon>Murinocardiopsis</taxon>
    </lineage>
</organism>
<gene>
    <name evidence="3" type="ORF">CLV63_118104</name>
</gene>
<proteinExistence type="predicted"/>
<dbReference type="GO" id="GO:0003677">
    <property type="term" value="F:DNA binding"/>
    <property type="evidence" value="ECO:0007669"/>
    <property type="project" value="UniProtKB-KW"/>
</dbReference>
<dbReference type="SUPFAM" id="SSF46894">
    <property type="entry name" value="C-terminal effector domain of the bipartite response regulators"/>
    <property type="match status" value="1"/>
</dbReference>
<feature type="domain" description="HTH luxR-type" evidence="2">
    <location>
        <begin position="136"/>
        <end position="195"/>
    </location>
</feature>
<dbReference type="GO" id="GO:0006355">
    <property type="term" value="P:regulation of DNA-templated transcription"/>
    <property type="evidence" value="ECO:0007669"/>
    <property type="project" value="InterPro"/>
</dbReference>
<dbReference type="InterPro" id="IPR000792">
    <property type="entry name" value="Tscrpt_reg_LuxR_C"/>
</dbReference>
<dbReference type="SMART" id="SM00421">
    <property type="entry name" value="HTH_LUXR"/>
    <property type="match status" value="1"/>
</dbReference>
<dbReference type="AlphaFoldDB" id="A0A2P8D549"/>
<accession>A0A2P8D549</accession>
<dbReference type="Gene3D" id="1.10.10.10">
    <property type="entry name" value="Winged helix-like DNA-binding domain superfamily/Winged helix DNA-binding domain"/>
    <property type="match status" value="1"/>
</dbReference>
<sequence>MHKRTEMIESHHLLESLLKLASTCKSGFSAIVPQEWVPRVLTAMERNDLAGRGRPASSYRIAYVRNGTRVLRADPAVRALSTSPIWLAVADRRLALVSPSSWNTTHASWITADKNGVQAAKGVFELLWCGAHQNGPPVLKSTERRSAVLIYLARGLTDTAIAGQLHVTERTVRREIRALMTATGSATRFQLGLRTALGVLSPPVLDRPENTRPQETRADPGLKVRS</sequence>
<keyword evidence="3" id="KW-0238">DNA-binding</keyword>
<dbReference type="InterPro" id="IPR036388">
    <property type="entry name" value="WH-like_DNA-bd_sf"/>
</dbReference>
<keyword evidence="4" id="KW-1185">Reference proteome</keyword>
<evidence type="ECO:0000313" key="4">
    <source>
        <dbReference type="Proteomes" id="UP000240542"/>
    </source>
</evidence>
<reference evidence="3 4" key="1">
    <citation type="submission" date="2018-03" db="EMBL/GenBank/DDBJ databases">
        <title>Genomic Encyclopedia of Archaeal and Bacterial Type Strains, Phase II (KMG-II): from individual species to whole genera.</title>
        <authorList>
            <person name="Goeker M."/>
        </authorList>
    </citation>
    <scope>NUCLEOTIDE SEQUENCE [LARGE SCALE GENOMIC DNA]</scope>
    <source>
        <strain evidence="3 4">DSM 45312</strain>
    </source>
</reference>
<comment type="caution">
    <text evidence="3">The sequence shown here is derived from an EMBL/GenBank/DDBJ whole genome shotgun (WGS) entry which is preliminary data.</text>
</comment>
<dbReference type="Pfam" id="PF13384">
    <property type="entry name" value="HTH_23"/>
    <property type="match status" value="1"/>
</dbReference>